<dbReference type="SMART" id="SM00175">
    <property type="entry name" value="RAB"/>
    <property type="match status" value="1"/>
</dbReference>
<dbReference type="GO" id="GO:0008333">
    <property type="term" value="P:endosome to lysosome transport"/>
    <property type="evidence" value="ECO:0007669"/>
    <property type="project" value="TreeGrafter"/>
</dbReference>
<sequence>MAGGSVSECKEYLFKVLVIGELGVGKTSIIKRYVHQLFSQHYRATIGVDFALKVINWDSKTLVRLQLWDIAGKTGLQSWARGHSPRTAAGQRGLISGQRGLGALFTGSLPCCVVSSVRPSRGF</sequence>
<dbReference type="PRINTS" id="PR00449">
    <property type="entry name" value="RASTRNSFRMNG"/>
</dbReference>
<keyword evidence="3" id="KW-0342">GTP-binding</keyword>
<accession>A0A8B9GZV6</accession>
<dbReference type="GO" id="GO:0090385">
    <property type="term" value="P:phagosome-lysosome fusion"/>
    <property type="evidence" value="ECO:0007669"/>
    <property type="project" value="TreeGrafter"/>
</dbReference>
<evidence type="ECO:0000313" key="5">
    <source>
        <dbReference type="Proteomes" id="UP000694621"/>
    </source>
</evidence>
<dbReference type="Pfam" id="PF08477">
    <property type="entry name" value="Roc"/>
    <property type="match status" value="1"/>
</dbReference>
<dbReference type="SUPFAM" id="SSF52540">
    <property type="entry name" value="P-loop containing nucleoside triphosphate hydrolases"/>
    <property type="match status" value="1"/>
</dbReference>
<evidence type="ECO:0000313" key="4">
    <source>
        <dbReference type="Ensembl" id="ENSAMXP00005002605.1"/>
    </source>
</evidence>
<dbReference type="Proteomes" id="UP000694621">
    <property type="component" value="Unplaced"/>
</dbReference>
<dbReference type="AlphaFoldDB" id="A0A8B9GZV6"/>
<evidence type="ECO:0000256" key="3">
    <source>
        <dbReference type="ARBA" id="ARBA00023134"/>
    </source>
</evidence>
<reference evidence="4" key="1">
    <citation type="submission" date="2025-08" db="UniProtKB">
        <authorList>
            <consortium name="Ensembl"/>
        </authorList>
    </citation>
    <scope>IDENTIFICATION</scope>
</reference>
<name>A0A8B9GZV6_ASTMX</name>
<protein>
    <recommendedName>
        <fullName evidence="6">Ras-related protein Rab-32</fullName>
    </recommendedName>
</protein>
<dbReference type="GO" id="GO:0005770">
    <property type="term" value="C:late endosome"/>
    <property type="evidence" value="ECO:0007669"/>
    <property type="project" value="TreeGrafter"/>
</dbReference>
<dbReference type="GO" id="GO:0045335">
    <property type="term" value="C:phagocytic vesicle"/>
    <property type="evidence" value="ECO:0007669"/>
    <property type="project" value="TreeGrafter"/>
</dbReference>
<evidence type="ECO:0000256" key="2">
    <source>
        <dbReference type="ARBA" id="ARBA00022741"/>
    </source>
</evidence>
<dbReference type="PANTHER" id="PTHR47981:SF41">
    <property type="entry name" value="RAS-RELATED PROTEIN RAB-32 ISOFORM X1"/>
    <property type="match status" value="1"/>
</dbReference>
<dbReference type="PANTHER" id="PTHR47981">
    <property type="entry name" value="RAB FAMILY"/>
    <property type="match status" value="1"/>
</dbReference>
<keyword evidence="2" id="KW-0547">Nucleotide-binding</keyword>
<organism evidence="4 5">
    <name type="scientific">Astyanax mexicanus</name>
    <name type="common">Blind cave fish</name>
    <name type="synonym">Astyanax fasciatus mexicanus</name>
    <dbReference type="NCBI Taxonomy" id="7994"/>
    <lineage>
        <taxon>Eukaryota</taxon>
        <taxon>Metazoa</taxon>
        <taxon>Chordata</taxon>
        <taxon>Craniata</taxon>
        <taxon>Vertebrata</taxon>
        <taxon>Euteleostomi</taxon>
        <taxon>Actinopterygii</taxon>
        <taxon>Neopterygii</taxon>
        <taxon>Teleostei</taxon>
        <taxon>Ostariophysi</taxon>
        <taxon>Characiformes</taxon>
        <taxon>Characoidei</taxon>
        <taxon>Acestrorhamphidae</taxon>
        <taxon>Acestrorhamphinae</taxon>
        <taxon>Astyanax</taxon>
    </lineage>
</organism>
<dbReference type="PROSITE" id="PS51419">
    <property type="entry name" value="RAB"/>
    <property type="match status" value="1"/>
</dbReference>
<evidence type="ECO:0000256" key="1">
    <source>
        <dbReference type="ARBA" id="ARBA00006270"/>
    </source>
</evidence>
<dbReference type="Ensembl" id="ENSAMXT00005002934.1">
    <property type="protein sequence ID" value="ENSAMXP00005002605.1"/>
    <property type="gene ID" value="ENSAMXG00005001533.1"/>
</dbReference>
<dbReference type="Gene3D" id="3.40.50.300">
    <property type="entry name" value="P-loop containing nucleotide triphosphate hydrolases"/>
    <property type="match status" value="1"/>
</dbReference>
<dbReference type="InterPro" id="IPR027417">
    <property type="entry name" value="P-loop_NTPase"/>
</dbReference>
<dbReference type="GO" id="GO:0005525">
    <property type="term" value="F:GTP binding"/>
    <property type="evidence" value="ECO:0007669"/>
    <property type="project" value="UniProtKB-KW"/>
</dbReference>
<proteinExistence type="inferred from homology"/>
<dbReference type="GO" id="GO:0005764">
    <property type="term" value="C:lysosome"/>
    <property type="evidence" value="ECO:0007669"/>
    <property type="project" value="TreeGrafter"/>
</dbReference>
<comment type="similarity">
    <text evidence="1">Belongs to the small GTPase superfamily. Rab family.</text>
</comment>
<evidence type="ECO:0008006" key="6">
    <source>
        <dbReference type="Google" id="ProtNLM"/>
    </source>
</evidence>